<keyword evidence="4 8" id="KW-0694">RNA-binding</keyword>
<evidence type="ECO:0000256" key="3">
    <source>
        <dbReference type="ARBA" id="ARBA00022730"/>
    </source>
</evidence>
<dbReference type="PANTHER" id="PTHR33398:SF1">
    <property type="entry name" value="SMALL RIBOSOMAL SUBUNIT PROTEIN BS20C"/>
    <property type="match status" value="1"/>
</dbReference>
<dbReference type="GO" id="GO:0003735">
    <property type="term" value="F:structural constituent of ribosome"/>
    <property type="evidence" value="ECO:0007669"/>
    <property type="project" value="InterPro"/>
</dbReference>
<organism evidence="9 10">
    <name type="scientific">Tenuibacillus multivorans</name>
    <dbReference type="NCBI Taxonomy" id="237069"/>
    <lineage>
        <taxon>Bacteria</taxon>
        <taxon>Bacillati</taxon>
        <taxon>Bacillota</taxon>
        <taxon>Bacilli</taxon>
        <taxon>Bacillales</taxon>
        <taxon>Bacillaceae</taxon>
        <taxon>Tenuibacillus</taxon>
    </lineage>
</organism>
<comment type="function">
    <text evidence="1 8">Binds directly to 16S ribosomal RNA.</text>
</comment>
<dbReference type="GO" id="GO:0005829">
    <property type="term" value="C:cytosol"/>
    <property type="evidence" value="ECO:0007669"/>
    <property type="project" value="TreeGrafter"/>
</dbReference>
<keyword evidence="5 8" id="KW-0689">Ribosomal protein</keyword>
<dbReference type="Pfam" id="PF01649">
    <property type="entry name" value="Ribosomal_S20p"/>
    <property type="match status" value="1"/>
</dbReference>
<dbReference type="OrthoDB" id="9808392at2"/>
<keyword evidence="10" id="KW-1185">Reference proteome</keyword>
<dbReference type="RefSeq" id="WP_093856144.1">
    <property type="nucleotide sequence ID" value="NZ_BJVZ01000023.1"/>
</dbReference>
<dbReference type="EMBL" id="FNIG01000003">
    <property type="protein sequence ID" value="SDN19877.1"/>
    <property type="molecule type" value="Genomic_DNA"/>
</dbReference>
<dbReference type="Gene3D" id="1.20.58.110">
    <property type="entry name" value="Ribosomal protein S20"/>
    <property type="match status" value="1"/>
</dbReference>
<evidence type="ECO:0000313" key="9">
    <source>
        <dbReference type="EMBL" id="SDN19877.1"/>
    </source>
</evidence>
<evidence type="ECO:0000256" key="4">
    <source>
        <dbReference type="ARBA" id="ARBA00022884"/>
    </source>
</evidence>
<keyword evidence="6 8" id="KW-0687">Ribonucleoprotein</keyword>
<dbReference type="STRING" id="237069.SAMN05216498_1669"/>
<dbReference type="FunFam" id="1.20.58.110:FF:000001">
    <property type="entry name" value="30S ribosomal protein S20"/>
    <property type="match status" value="1"/>
</dbReference>
<accession>A0A1G9ZFK5</accession>
<reference evidence="9 10" key="1">
    <citation type="submission" date="2016-10" db="EMBL/GenBank/DDBJ databases">
        <authorList>
            <person name="de Groot N.N."/>
        </authorList>
    </citation>
    <scope>NUCLEOTIDE SEQUENCE [LARGE SCALE GENOMIC DNA]</scope>
    <source>
        <strain evidence="9 10">CGMCC 1.3442</strain>
    </source>
</reference>
<dbReference type="AlphaFoldDB" id="A0A1G9ZFK5"/>
<name>A0A1G9ZFK5_9BACI</name>
<sequence length="88" mass="9913">MANTRQATKRIRVNYDARLRNQTVKSDMRSAIKNVETAVHEKNVDAAKEALPQAVSKIDKAVQKGIIHKNNGDRKKSTLMTKIEQIAK</sequence>
<dbReference type="GO" id="GO:0015935">
    <property type="term" value="C:small ribosomal subunit"/>
    <property type="evidence" value="ECO:0007669"/>
    <property type="project" value="TreeGrafter"/>
</dbReference>
<evidence type="ECO:0000256" key="2">
    <source>
        <dbReference type="ARBA" id="ARBA00007634"/>
    </source>
</evidence>
<dbReference type="SUPFAM" id="SSF46992">
    <property type="entry name" value="Ribosomal protein S20"/>
    <property type="match status" value="1"/>
</dbReference>
<keyword evidence="3 8" id="KW-0699">rRNA-binding</keyword>
<dbReference type="Proteomes" id="UP000199334">
    <property type="component" value="Unassembled WGS sequence"/>
</dbReference>
<dbReference type="PANTHER" id="PTHR33398">
    <property type="entry name" value="30S RIBOSOMAL PROTEIN S20"/>
    <property type="match status" value="1"/>
</dbReference>
<evidence type="ECO:0000256" key="7">
    <source>
        <dbReference type="ARBA" id="ARBA00035136"/>
    </source>
</evidence>
<evidence type="ECO:0000313" key="10">
    <source>
        <dbReference type="Proteomes" id="UP000199334"/>
    </source>
</evidence>
<evidence type="ECO:0000256" key="6">
    <source>
        <dbReference type="ARBA" id="ARBA00023274"/>
    </source>
</evidence>
<dbReference type="GO" id="GO:0070181">
    <property type="term" value="F:small ribosomal subunit rRNA binding"/>
    <property type="evidence" value="ECO:0007669"/>
    <property type="project" value="TreeGrafter"/>
</dbReference>
<evidence type="ECO:0000256" key="1">
    <source>
        <dbReference type="ARBA" id="ARBA00003134"/>
    </source>
</evidence>
<comment type="similarity">
    <text evidence="2 8">Belongs to the bacterial ribosomal protein bS20 family.</text>
</comment>
<dbReference type="GO" id="GO:0006412">
    <property type="term" value="P:translation"/>
    <property type="evidence" value="ECO:0007669"/>
    <property type="project" value="UniProtKB-UniRule"/>
</dbReference>
<dbReference type="InterPro" id="IPR036510">
    <property type="entry name" value="Ribosomal_bS20_sf"/>
</dbReference>
<gene>
    <name evidence="8" type="primary">rpsT</name>
    <name evidence="9" type="ORF">SAMN05216498_1669</name>
</gene>
<dbReference type="HAMAP" id="MF_00500">
    <property type="entry name" value="Ribosomal_bS20"/>
    <property type="match status" value="1"/>
</dbReference>
<dbReference type="NCBIfam" id="TIGR00029">
    <property type="entry name" value="S20"/>
    <property type="match status" value="1"/>
</dbReference>
<evidence type="ECO:0000256" key="8">
    <source>
        <dbReference type="HAMAP-Rule" id="MF_00500"/>
    </source>
</evidence>
<dbReference type="InterPro" id="IPR002583">
    <property type="entry name" value="Ribosomal_bS20"/>
</dbReference>
<evidence type="ECO:0000256" key="5">
    <source>
        <dbReference type="ARBA" id="ARBA00022980"/>
    </source>
</evidence>
<proteinExistence type="inferred from homology"/>
<protein>
    <recommendedName>
        <fullName evidence="7 8">Small ribosomal subunit protein bS20</fullName>
    </recommendedName>
</protein>